<reference evidence="2" key="1">
    <citation type="submission" date="2020-07" db="EMBL/GenBank/DDBJ databases">
        <title>Genome sequence and genetic diversity analysis of an under-domesticated orphan crop, white fonio (Digitaria exilis).</title>
        <authorList>
            <person name="Bennetzen J.L."/>
            <person name="Chen S."/>
            <person name="Ma X."/>
            <person name="Wang X."/>
            <person name="Yssel A.E.J."/>
            <person name="Chaluvadi S.R."/>
            <person name="Johnson M."/>
            <person name="Gangashetty P."/>
            <person name="Hamidou F."/>
            <person name="Sanogo M.D."/>
            <person name="Zwaenepoel A."/>
            <person name="Wallace J."/>
            <person name="Van De Peer Y."/>
            <person name="Van Deynze A."/>
        </authorList>
    </citation>
    <scope>NUCLEOTIDE SEQUENCE</scope>
    <source>
        <tissue evidence="2">Leaves</tissue>
    </source>
</reference>
<dbReference type="PROSITE" id="PS52045">
    <property type="entry name" value="NEPROSIN_PEP_CD"/>
    <property type="match status" value="1"/>
</dbReference>
<dbReference type="InterPro" id="IPR053168">
    <property type="entry name" value="Glutamic_endopeptidase"/>
</dbReference>
<proteinExistence type="predicted"/>
<comment type="caution">
    <text evidence="2">The sequence shown here is derived from an EMBL/GenBank/DDBJ whole genome shotgun (WGS) entry which is preliminary data.</text>
</comment>
<dbReference type="Proteomes" id="UP000636709">
    <property type="component" value="Unassembled WGS sequence"/>
</dbReference>
<dbReference type="OrthoDB" id="660363at2759"/>
<keyword evidence="3" id="KW-1185">Reference proteome</keyword>
<dbReference type="AlphaFoldDB" id="A0A835F4U4"/>
<dbReference type="Pfam" id="PF03080">
    <property type="entry name" value="Neprosin"/>
    <property type="match status" value="1"/>
</dbReference>
<organism evidence="2 3">
    <name type="scientific">Digitaria exilis</name>
    <dbReference type="NCBI Taxonomy" id="1010633"/>
    <lineage>
        <taxon>Eukaryota</taxon>
        <taxon>Viridiplantae</taxon>
        <taxon>Streptophyta</taxon>
        <taxon>Embryophyta</taxon>
        <taxon>Tracheophyta</taxon>
        <taxon>Spermatophyta</taxon>
        <taxon>Magnoliopsida</taxon>
        <taxon>Liliopsida</taxon>
        <taxon>Poales</taxon>
        <taxon>Poaceae</taxon>
        <taxon>PACMAD clade</taxon>
        <taxon>Panicoideae</taxon>
        <taxon>Panicodae</taxon>
        <taxon>Paniceae</taxon>
        <taxon>Anthephorinae</taxon>
        <taxon>Digitaria</taxon>
    </lineage>
</organism>
<accession>A0A835F4U4</accession>
<dbReference type="PANTHER" id="PTHR31589:SF255">
    <property type="entry name" value="NEPROSIN DOMAIN-CONTAINING PROTEIN"/>
    <property type="match status" value="1"/>
</dbReference>
<dbReference type="EMBL" id="JACEFO010001629">
    <property type="protein sequence ID" value="KAF8728253.1"/>
    <property type="molecule type" value="Genomic_DNA"/>
</dbReference>
<evidence type="ECO:0000259" key="1">
    <source>
        <dbReference type="PROSITE" id="PS52045"/>
    </source>
</evidence>
<feature type="domain" description="Neprosin PEP catalytic" evidence="1">
    <location>
        <begin position="28"/>
        <end position="276"/>
    </location>
</feature>
<protein>
    <recommendedName>
        <fullName evidence="1">Neprosin PEP catalytic domain-containing protein</fullName>
    </recommendedName>
</protein>
<evidence type="ECO:0000313" key="3">
    <source>
        <dbReference type="Proteomes" id="UP000636709"/>
    </source>
</evidence>
<evidence type="ECO:0000313" key="2">
    <source>
        <dbReference type="EMBL" id="KAF8728253.1"/>
    </source>
</evidence>
<sequence>MPANVNREVASTNHSFRLFGRPTGETVQDEANGKEEIAAAYSVAGPYHGAYAAIPIWRTRVEPNEFSQSYLLIGGTVDRTYRPIRGKDPPDITYQIAVGMANDGGVKSRCLNLECGGFIQTNSKYALGTSFRNSDSQVGGQTYYITVGIYRIPGEPVWRVSLNGDEIGHIQEGTFPMGFFESLHNEMGGRVLNTNPGGRHTMTQMGSGMYASSGPNNAATIAFYMAVNNNGGDQLDNPVNSVVTSPKCYDVMNYGNDKFRPGYDVGFGGPGGYYCNQS</sequence>
<name>A0A835F4U4_9POAL</name>
<dbReference type="PANTHER" id="PTHR31589">
    <property type="entry name" value="PROTEIN, PUTATIVE (DUF239)-RELATED-RELATED"/>
    <property type="match status" value="1"/>
</dbReference>
<dbReference type="InterPro" id="IPR004314">
    <property type="entry name" value="Neprosin"/>
</dbReference>
<gene>
    <name evidence="2" type="ORF">HU200_018847</name>
</gene>